<organism evidence="6 7">
    <name type="scientific">Bradyrhizobium cajani</name>
    <dbReference type="NCBI Taxonomy" id="1928661"/>
    <lineage>
        <taxon>Bacteria</taxon>
        <taxon>Pseudomonadati</taxon>
        <taxon>Pseudomonadota</taxon>
        <taxon>Alphaproteobacteria</taxon>
        <taxon>Hyphomicrobiales</taxon>
        <taxon>Nitrobacteraceae</taxon>
        <taxon>Bradyrhizobium</taxon>
    </lineage>
</organism>
<dbReference type="RefSeq" id="WP_157332828.1">
    <property type="nucleotide sequence ID" value="NZ_JANADL010000028.1"/>
</dbReference>
<dbReference type="EMBL" id="WQNE01000024">
    <property type="protein sequence ID" value="MVT76378.1"/>
    <property type="molecule type" value="Genomic_DNA"/>
</dbReference>
<evidence type="ECO:0000256" key="3">
    <source>
        <dbReference type="ARBA" id="ARBA00022989"/>
    </source>
</evidence>
<comment type="caution">
    <text evidence="6">The sequence shown here is derived from an EMBL/GenBank/DDBJ whole genome shotgun (WGS) entry which is preliminary data.</text>
</comment>
<dbReference type="AlphaFoldDB" id="A0A844TBB1"/>
<keyword evidence="2 5" id="KW-0812">Transmembrane</keyword>
<dbReference type="Proteomes" id="UP000449969">
    <property type="component" value="Unassembled WGS sequence"/>
</dbReference>
<dbReference type="SUPFAM" id="SSF161098">
    <property type="entry name" value="MetI-like"/>
    <property type="match status" value="1"/>
</dbReference>
<name>A0A844TBB1_9BRAD</name>
<gene>
    <name evidence="6" type="ORF">GPL20_25555</name>
</gene>
<dbReference type="GO" id="GO:0016020">
    <property type="term" value="C:membrane"/>
    <property type="evidence" value="ECO:0007669"/>
    <property type="project" value="UniProtKB-SubCell"/>
</dbReference>
<comment type="subcellular location">
    <subcellularLocation>
        <location evidence="1">Membrane</location>
        <topology evidence="1">Multi-pass membrane protein</topology>
    </subcellularLocation>
</comment>
<reference evidence="6 7" key="1">
    <citation type="submission" date="2019-12" db="EMBL/GenBank/DDBJ databases">
        <title>Draft genome sequences Bradyrhizobium cajani AMBPC1010, Bradyrhizobium pachyrhizi AMBPC1040 and Bradyrhizobium yuanmingense ALSPC3051, three plant growth promoting strains isolated from nodules of Cajanus cajan L. in Dominican Republic.</title>
        <authorList>
            <person name="Flores-Felix J.D."/>
            <person name="Araujo J."/>
            <person name="Diaz-Alcantara C."/>
            <person name="Gonzalez-Andres F."/>
            <person name="Velazquez E."/>
        </authorList>
    </citation>
    <scope>NUCLEOTIDE SEQUENCE [LARGE SCALE GENOMIC DNA]</scope>
    <source>
        <strain evidence="6 7">1010</strain>
    </source>
</reference>
<evidence type="ECO:0000256" key="1">
    <source>
        <dbReference type="ARBA" id="ARBA00004141"/>
    </source>
</evidence>
<accession>A0A844TBB1</accession>
<keyword evidence="3 5" id="KW-1133">Transmembrane helix</keyword>
<protein>
    <recommendedName>
        <fullName evidence="8">ABC transporter permease</fullName>
    </recommendedName>
</protein>
<proteinExistence type="predicted"/>
<feature type="transmembrane region" description="Helical" evidence="5">
    <location>
        <begin position="37"/>
        <end position="58"/>
    </location>
</feature>
<evidence type="ECO:0000313" key="6">
    <source>
        <dbReference type="EMBL" id="MVT76378.1"/>
    </source>
</evidence>
<evidence type="ECO:0000313" key="7">
    <source>
        <dbReference type="Proteomes" id="UP000449969"/>
    </source>
</evidence>
<keyword evidence="4 5" id="KW-0472">Membrane</keyword>
<evidence type="ECO:0000256" key="2">
    <source>
        <dbReference type="ARBA" id="ARBA00022692"/>
    </source>
</evidence>
<keyword evidence="7" id="KW-1185">Reference proteome</keyword>
<dbReference type="InterPro" id="IPR035906">
    <property type="entry name" value="MetI-like_sf"/>
</dbReference>
<dbReference type="OrthoDB" id="9807047at2"/>
<evidence type="ECO:0008006" key="8">
    <source>
        <dbReference type="Google" id="ProtNLM"/>
    </source>
</evidence>
<evidence type="ECO:0000256" key="4">
    <source>
        <dbReference type="ARBA" id="ARBA00023136"/>
    </source>
</evidence>
<feature type="transmembrane region" description="Helical" evidence="5">
    <location>
        <begin position="7"/>
        <end position="25"/>
    </location>
</feature>
<sequence length="64" mass="7035">MASFDDLVYVLFLGIGKITTLPMRMWEGIRQDINPTIAAVATLQMLFAGVVIIIGALLGRQRNT</sequence>
<evidence type="ECO:0000256" key="5">
    <source>
        <dbReference type="SAM" id="Phobius"/>
    </source>
</evidence>